<organism evidence="1">
    <name type="scientific">Ganoderma calidophilum</name>
    <dbReference type="NCBI Taxonomy" id="2026244"/>
    <lineage>
        <taxon>Eukaryota</taxon>
        <taxon>Fungi</taxon>
        <taxon>Dikarya</taxon>
        <taxon>Basidiomycota</taxon>
        <taxon>Agaricomycotina</taxon>
        <taxon>Agaricomycetes</taxon>
        <taxon>Polyporales</taxon>
        <taxon>Polyporaceae</taxon>
        <taxon>Ganoderma</taxon>
    </lineage>
</organism>
<dbReference type="RefSeq" id="YP_009493180.1">
    <property type="nucleotide sequence ID" value="NC_037938.1"/>
</dbReference>
<protein>
    <submittedName>
        <fullName evidence="1">Uncharacterized protein</fullName>
    </submittedName>
</protein>
<reference evidence="1" key="1">
    <citation type="journal article" date="2019" name="Int. J. Biol. Macromol.">
        <title>The complete mitochondrial genomes of five important medicinal Ganoderma species: Features, evolution, and phylogeny.</title>
        <authorList>
            <person name="Li Q."/>
            <person name="Xiang D."/>
            <person name="Wan Y."/>
            <person name="Wu Q."/>
            <person name="Wu X."/>
            <person name="Ma C."/>
            <person name="Song Y."/>
            <person name="Zhao G."/>
            <person name="Huang W."/>
        </authorList>
    </citation>
    <scope>NUCLEOTIDE SEQUENCE</scope>
</reference>
<dbReference type="AlphaFoldDB" id="A0A2S1WBL6"/>
<name>A0A2S1WBL6_9APHY</name>
<gene>
    <name evidence="1" type="primary">orf322</name>
</gene>
<dbReference type="EMBL" id="MH252535">
    <property type="protein sequence ID" value="AWJ63975.1"/>
    <property type="molecule type" value="Genomic_DNA"/>
</dbReference>
<sequence length="322" mass="37521">MENKNFDFDRINDMFYITSLKLSFKKARLINLVSKGVYLTQMPNFDLLINNENKHYYIVLVSNDYTIVPVAPVYRNYDHFCLIYLNVTTFFNLHSEDGGKENFHGIFKFIQTKFGMGNLSTNETLDNVIFVFKNISWTGLQHCFRVLGVQLSGGSISLRHLASSVEMNLFKHLFALKISVKDLSESRDLVQFLLKPKNLKNSFLARLVSNGEKVFITQSLKKLLAIELAELTTVKNILLKKITLLQEKNAMQKKIDFKKRELSLIENKISLFTEDLSYLETYHLNMDYIKSRFLIEFCNKKVLSDELNILKYKYLNPNNNKS</sequence>
<keyword evidence="1" id="KW-0496">Mitochondrion</keyword>
<dbReference type="GeneID" id="36953371"/>
<accession>A0A2S1WBL6</accession>
<geneLocation type="mitochondrion" evidence="1"/>
<proteinExistence type="predicted"/>
<evidence type="ECO:0000313" key="1">
    <source>
        <dbReference type="EMBL" id="AWJ63975.1"/>
    </source>
</evidence>